<keyword evidence="6" id="KW-0745">Spermidine biosynthesis</keyword>
<keyword evidence="4 14" id="KW-0378">Hydrolase</keyword>
<evidence type="ECO:0000256" key="3">
    <source>
        <dbReference type="ARBA" id="ARBA00022723"/>
    </source>
</evidence>
<keyword evidence="16" id="KW-1185">Reference proteome</keyword>
<dbReference type="CDD" id="cd11592">
    <property type="entry name" value="Agmatinase_PAH"/>
    <property type="match status" value="1"/>
</dbReference>
<dbReference type="InterPro" id="IPR006035">
    <property type="entry name" value="Ureohydrolase"/>
</dbReference>
<keyword evidence="3" id="KW-0479">Metal-binding</keyword>
<dbReference type="InterPro" id="IPR023696">
    <property type="entry name" value="Ureohydrolase_dom_sf"/>
</dbReference>
<dbReference type="EMBL" id="FWPT01000005">
    <property type="protein sequence ID" value="SMA47696.1"/>
    <property type="molecule type" value="Genomic_DNA"/>
</dbReference>
<dbReference type="NCBIfam" id="NF002564">
    <property type="entry name" value="PRK02190.1"/>
    <property type="match status" value="1"/>
</dbReference>
<organism evidence="15 16">
    <name type="scientific">Parendozoicomonas haliclonae</name>
    <dbReference type="NCBI Taxonomy" id="1960125"/>
    <lineage>
        <taxon>Bacteria</taxon>
        <taxon>Pseudomonadati</taxon>
        <taxon>Pseudomonadota</taxon>
        <taxon>Gammaproteobacteria</taxon>
        <taxon>Oceanospirillales</taxon>
        <taxon>Endozoicomonadaceae</taxon>
        <taxon>Parendozoicomonas</taxon>
    </lineage>
</organism>
<name>A0A1X7AKW4_9GAMM</name>
<dbReference type="PROSITE" id="PS51409">
    <property type="entry name" value="ARGINASE_2"/>
    <property type="match status" value="1"/>
</dbReference>
<dbReference type="OrthoDB" id="9789727at2"/>
<evidence type="ECO:0000313" key="16">
    <source>
        <dbReference type="Proteomes" id="UP000196573"/>
    </source>
</evidence>
<evidence type="ECO:0000256" key="8">
    <source>
        <dbReference type="ARBA" id="ARBA00023211"/>
    </source>
</evidence>
<reference evidence="15 16" key="1">
    <citation type="submission" date="2017-03" db="EMBL/GenBank/DDBJ databases">
        <authorList>
            <person name="Afonso C.L."/>
            <person name="Miller P.J."/>
            <person name="Scott M.A."/>
            <person name="Spackman E."/>
            <person name="Goraichik I."/>
            <person name="Dimitrov K.M."/>
            <person name="Suarez D.L."/>
            <person name="Swayne D.E."/>
        </authorList>
    </citation>
    <scope>NUCLEOTIDE SEQUENCE [LARGE SCALE GENOMIC DNA]</scope>
    <source>
        <strain evidence="15">SB41UT1</strain>
    </source>
</reference>
<dbReference type="EC" id="3.5.3.11" evidence="11"/>
<dbReference type="FunFam" id="3.40.800.10:FF:000001">
    <property type="entry name" value="Agmatinase"/>
    <property type="match status" value="1"/>
</dbReference>
<dbReference type="GO" id="GO:0008295">
    <property type="term" value="P:spermidine biosynthetic process"/>
    <property type="evidence" value="ECO:0007669"/>
    <property type="project" value="UniProtKB-KW"/>
</dbReference>
<dbReference type="PROSITE" id="PS01053">
    <property type="entry name" value="ARGINASE_1"/>
    <property type="match status" value="1"/>
</dbReference>
<gene>
    <name evidence="15" type="primary">speB</name>
    <name evidence="15" type="ORF">EHSB41UT_02509</name>
</gene>
<comment type="similarity">
    <text evidence="2">Belongs to the arginase family. Agmatinase subfamily.</text>
</comment>
<sequence>MSIGSAGLTPTVQSRPVRLPLYHLTYGLLIESNPLNPKTNNNTDLSNDSSIRLPGPDWASPSLYSGMQSFMGRPYYRDLSNPDVDIVVSGVPYDLATTGRSGARFGPQGIRAATYNLSWEEERWPYNFNVFEKLGVIDWGDVEFTPGDCVHFVEALESHADKVLEADKTMLTLGGDHYITLPLLRAHARKFGPMALIHFDAHTDIDEQGGFYDHGTMFHTALEEGLLIPEKSIQIGIRTWLDRAEHPYHVIDAAEANDMPVAEISQKIRDVVGETQAYLTFDIDCLDPAYAPGTGTPVCGGLTTDRAMKLIRGLKGLNIVGMDVAEVAPAYDHADITSLAGATLALEMLYLQANNRMS</sequence>
<evidence type="ECO:0000256" key="12">
    <source>
        <dbReference type="ARBA" id="ARBA00067513"/>
    </source>
</evidence>
<evidence type="ECO:0000256" key="14">
    <source>
        <dbReference type="RuleBase" id="RU003684"/>
    </source>
</evidence>
<evidence type="ECO:0000256" key="13">
    <source>
        <dbReference type="ARBA" id="ARBA00082423"/>
    </source>
</evidence>
<evidence type="ECO:0000313" key="15">
    <source>
        <dbReference type="EMBL" id="SMA47696.1"/>
    </source>
</evidence>
<accession>A0A1X7AKW4</accession>
<comment type="function">
    <text evidence="10">Catalyzes the formation of putrescine from agmatine.</text>
</comment>
<evidence type="ECO:0000256" key="7">
    <source>
        <dbReference type="ARBA" id="ARBA00023115"/>
    </source>
</evidence>
<keyword evidence="5" id="KW-0661">Putrescine biosynthesis</keyword>
<dbReference type="SUPFAM" id="SSF52768">
    <property type="entry name" value="Arginase/deacetylase"/>
    <property type="match status" value="1"/>
</dbReference>
<dbReference type="GO" id="GO:0008783">
    <property type="term" value="F:agmatinase activity"/>
    <property type="evidence" value="ECO:0007669"/>
    <property type="project" value="UniProtKB-EC"/>
</dbReference>
<dbReference type="Gene3D" id="3.40.800.10">
    <property type="entry name" value="Ureohydrolase domain"/>
    <property type="match status" value="1"/>
</dbReference>
<evidence type="ECO:0000256" key="10">
    <source>
        <dbReference type="ARBA" id="ARBA00054406"/>
    </source>
</evidence>
<dbReference type="PANTHER" id="PTHR11358:SF26">
    <property type="entry name" value="GUANIDINO ACID HYDROLASE, MITOCHONDRIAL"/>
    <property type="match status" value="1"/>
</dbReference>
<proteinExistence type="inferred from homology"/>
<dbReference type="AlphaFoldDB" id="A0A1X7AKW4"/>
<comment type="cofactor">
    <cofactor evidence="1">
        <name>Mn(2+)</name>
        <dbReference type="ChEBI" id="CHEBI:29035"/>
    </cofactor>
</comment>
<keyword evidence="7" id="KW-0620">Polyamine biosynthesis</keyword>
<comment type="catalytic activity">
    <reaction evidence="9">
        <text>agmatine + H2O = urea + putrescine</text>
        <dbReference type="Rhea" id="RHEA:13929"/>
        <dbReference type="ChEBI" id="CHEBI:15377"/>
        <dbReference type="ChEBI" id="CHEBI:16199"/>
        <dbReference type="ChEBI" id="CHEBI:58145"/>
        <dbReference type="ChEBI" id="CHEBI:326268"/>
        <dbReference type="EC" id="3.5.3.11"/>
    </reaction>
</comment>
<evidence type="ECO:0000256" key="9">
    <source>
        <dbReference type="ARBA" id="ARBA00050304"/>
    </source>
</evidence>
<evidence type="ECO:0000256" key="6">
    <source>
        <dbReference type="ARBA" id="ARBA00023066"/>
    </source>
</evidence>
<evidence type="ECO:0000256" key="5">
    <source>
        <dbReference type="ARBA" id="ARBA00023023"/>
    </source>
</evidence>
<evidence type="ECO:0000256" key="4">
    <source>
        <dbReference type="ARBA" id="ARBA00022801"/>
    </source>
</evidence>
<dbReference type="NCBIfam" id="TIGR01230">
    <property type="entry name" value="agmatinase"/>
    <property type="match status" value="1"/>
</dbReference>
<dbReference type="PANTHER" id="PTHR11358">
    <property type="entry name" value="ARGINASE/AGMATINASE"/>
    <property type="match status" value="1"/>
</dbReference>
<evidence type="ECO:0000256" key="11">
    <source>
        <dbReference type="ARBA" id="ARBA00066392"/>
    </source>
</evidence>
<dbReference type="Proteomes" id="UP000196573">
    <property type="component" value="Unassembled WGS sequence"/>
</dbReference>
<dbReference type="GO" id="GO:0033389">
    <property type="term" value="P:putrescine biosynthetic process from arginine, via agmatine"/>
    <property type="evidence" value="ECO:0007669"/>
    <property type="project" value="TreeGrafter"/>
</dbReference>
<dbReference type="GO" id="GO:0046872">
    <property type="term" value="F:metal ion binding"/>
    <property type="evidence" value="ECO:0007669"/>
    <property type="project" value="UniProtKB-KW"/>
</dbReference>
<evidence type="ECO:0000256" key="1">
    <source>
        <dbReference type="ARBA" id="ARBA00001936"/>
    </source>
</evidence>
<protein>
    <recommendedName>
        <fullName evidence="12">Agmatinase</fullName>
        <ecNumber evidence="11">3.5.3.11</ecNumber>
    </recommendedName>
    <alternativeName>
        <fullName evidence="13">Agmatine ureohydrolase</fullName>
    </alternativeName>
</protein>
<dbReference type="InterPro" id="IPR020855">
    <property type="entry name" value="Ureohydrolase_Mn_BS"/>
</dbReference>
<keyword evidence="8" id="KW-0464">Manganese</keyword>
<dbReference type="InterPro" id="IPR005925">
    <property type="entry name" value="Agmatinase-rel"/>
</dbReference>
<evidence type="ECO:0000256" key="2">
    <source>
        <dbReference type="ARBA" id="ARBA00009227"/>
    </source>
</evidence>
<dbReference type="Pfam" id="PF00491">
    <property type="entry name" value="Arginase"/>
    <property type="match status" value="1"/>
</dbReference>